<evidence type="ECO:0000256" key="2">
    <source>
        <dbReference type="SAM" id="Phobius"/>
    </source>
</evidence>
<dbReference type="KEGG" id="tasa:A1Q1_04965"/>
<dbReference type="PANTHER" id="PTHR10165:SF35">
    <property type="entry name" value="RE23632P"/>
    <property type="match status" value="1"/>
</dbReference>
<dbReference type="InterPro" id="IPR036938">
    <property type="entry name" value="PAP2/HPO_sf"/>
</dbReference>
<feature type="transmembrane region" description="Helical" evidence="2">
    <location>
        <begin position="162"/>
        <end position="180"/>
    </location>
</feature>
<proteinExistence type="predicted"/>
<dbReference type="InterPro" id="IPR043216">
    <property type="entry name" value="PAP-like"/>
</dbReference>
<name>J6EPS4_TRIAS</name>
<feature type="transmembrane region" description="Helical" evidence="2">
    <location>
        <begin position="91"/>
        <end position="112"/>
    </location>
</feature>
<feature type="region of interest" description="Disordered" evidence="1">
    <location>
        <begin position="188"/>
        <end position="228"/>
    </location>
</feature>
<dbReference type="HOGENOM" id="CLU_1062407_0_0_1"/>
<dbReference type="GO" id="GO:0016020">
    <property type="term" value="C:membrane"/>
    <property type="evidence" value="ECO:0007669"/>
    <property type="project" value="TreeGrafter"/>
</dbReference>
<sequence>MSLWNNTVGACFPAAPQGDPTLPVTAYEGERRVSNGHRDKRPFTFRRLIKSYWSDWALIGLLCSLIVISLFVPLGALLILSLIVARNAWDIHNSLVGCTISWLMAGVVTNIIKMAVGRPRPDLIDRCQPKAGAHDRPVYGLSNFTICTQTDWHRLNDGFKDVLVGSLLGYLVAFITYRAYYPRTPRVPPPAPAQLERGRRRRRLRHGSLERRPPPQRRGRPPPERGHCRLAEPLVVPVVALVLYEVPNAVPAELDTKQERYA</sequence>
<dbReference type="PANTHER" id="PTHR10165">
    <property type="entry name" value="LIPID PHOSPHATE PHOSPHATASE"/>
    <property type="match status" value="1"/>
</dbReference>
<feature type="transmembrane region" description="Helical" evidence="2">
    <location>
        <begin position="56"/>
        <end position="85"/>
    </location>
</feature>
<dbReference type="OrthoDB" id="8907274at2759"/>
<accession>J6EPS4</accession>
<dbReference type="GO" id="GO:0046839">
    <property type="term" value="P:phospholipid dephosphorylation"/>
    <property type="evidence" value="ECO:0007669"/>
    <property type="project" value="TreeGrafter"/>
</dbReference>
<gene>
    <name evidence="3" type="ORF">A1Q1_04965</name>
</gene>
<dbReference type="GO" id="GO:0006644">
    <property type="term" value="P:phospholipid metabolic process"/>
    <property type="evidence" value="ECO:0007669"/>
    <property type="project" value="InterPro"/>
</dbReference>
<dbReference type="Gene3D" id="1.20.144.10">
    <property type="entry name" value="Phosphatidic acid phosphatase type 2/haloperoxidase"/>
    <property type="match status" value="1"/>
</dbReference>
<keyword evidence="2" id="KW-0812">Transmembrane</keyword>
<organism evidence="3 4">
    <name type="scientific">Trichosporon asahii var. asahii (strain ATCC 90039 / CBS 2479 / JCM 2466 / KCTC 7840 / NBRC 103889/ NCYC 2677 / UAMH 7654)</name>
    <name type="common">Yeast</name>
    <dbReference type="NCBI Taxonomy" id="1186058"/>
    <lineage>
        <taxon>Eukaryota</taxon>
        <taxon>Fungi</taxon>
        <taxon>Dikarya</taxon>
        <taxon>Basidiomycota</taxon>
        <taxon>Agaricomycotina</taxon>
        <taxon>Tremellomycetes</taxon>
        <taxon>Trichosporonales</taxon>
        <taxon>Trichosporonaceae</taxon>
        <taxon>Trichosporon</taxon>
    </lineage>
</organism>
<dbReference type="GO" id="GO:0008195">
    <property type="term" value="F:phosphatidate phosphatase activity"/>
    <property type="evidence" value="ECO:0007669"/>
    <property type="project" value="TreeGrafter"/>
</dbReference>
<keyword evidence="2" id="KW-1133">Transmembrane helix</keyword>
<protein>
    <submittedName>
        <fullName evidence="3">Phospholipid metabolism-related protein</fullName>
    </submittedName>
</protein>
<dbReference type="VEuPathDB" id="FungiDB:A1Q1_04965"/>
<dbReference type="SUPFAM" id="SSF48317">
    <property type="entry name" value="Acid phosphatase/Vanadium-dependent haloperoxidase"/>
    <property type="match status" value="1"/>
</dbReference>
<dbReference type="EMBL" id="ALBS01000292">
    <property type="protein sequence ID" value="EJT46439.1"/>
    <property type="molecule type" value="Genomic_DNA"/>
</dbReference>
<evidence type="ECO:0000313" key="4">
    <source>
        <dbReference type="Proteomes" id="UP000002748"/>
    </source>
</evidence>
<dbReference type="Proteomes" id="UP000002748">
    <property type="component" value="Unassembled WGS sequence"/>
</dbReference>
<dbReference type="GeneID" id="25988477"/>
<evidence type="ECO:0000313" key="3">
    <source>
        <dbReference type="EMBL" id="EJT46439.1"/>
    </source>
</evidence>
<dbReference type="RefSeq" id="XP_014177247.1">
    <property type="nucleotide sequence ID" value="XM_014321772.1"/>
</dbReference>
<keyword evidence="2" id="KW-0472">Membrane</keyword>
<reference evidence="3 4" key="1">
    <citation type="journal article" date="2012" name="Eukaryot. Cell">
        <title>Draft genome sequence of CBS 2479, the standard type strain of Trichosporon asahii.</title>
        <authorList>
            <person name="Yang R.Y."/>
            <person name="Li H.T."/>
            <person name="Zhu H."/>
            <person name="Zhou G.P."/>
            <person name="Wang M."/>
            <person name="Wang L."/>
        </authorList>
    </citation>
    <scope>NUCLEOTIDE SEQUENCE [LARGE SCALE GENOMIC DNA]</scope>
    <source>
        <strain evidence="4">ATCC 90039 / CBS 2479 / JCM 2466 / KCTC 7840 / NCYC 2677 / UAMH 7654</strain>
    </source>
</reference>
<evidence type="ECO:0000256" key="1">
    <source>
        <dbReference type="SAM" id="MobiDB-lite"/>
    </source>
</evidence>
<dbReference type="AlphaFoldDB" id="J6EPS4"/>
<comment type="caution">
    <text evidence="3">The sequence shown here is derived from an EMBL/GenBank/DDBJ whole genome shotgun (WGS) entry which is preliminary data.</text>
</comment>